<proteinExistence type="predicted"/>
<dbReference type="Pfam" id="PF12840">
    <property type="entry name" value="HTH_20"/>
    <property type="match status" value="1"/>
</dbReference>
<protein>
    <submittedName>
        <fullName evidence="1">Helix-turn-helix transcriptional regulator</fullName>
    </submittedName>
</protein>
<accession>A0ABW1QJ27</accession>
<dbReference type="SUPFAM" id="SSF46785">
    <property type="entry name" value="Winged helix' DNA-binding domain"/>
    <property type="match status" value="1"/>
</dbReference>
<organism evidence="1 2">
    <name type="scientific">Mumia xiangluensis</name>
    <dbReference type="NCBI Taxonomy" id="1678900"/>
    <lineage>
        <taxon>Bacteria</taxon>
        <taxon>Bacillati</taxon>
        <taxon>Actinomycetota</taxon>
        <taxon>Actinomycetes</taxon>
        <taxon>Propionibacteriales</taxon>
        <taxon>Nocardioidaceae</taxon>
        <taxon>Mumia</taxon>
    </lineage>
</organism>
<reference evidence="2" key="1">
    <citation type="journal article" date="2019" name="Int. J. Syst. Evol. Microbiol.">
        <title>The Global Catalogue of Microorganisms (GCM) 10K type strain sequencing project: providing services to taxonomists for standard genome sequencing and annotation.</title>
        <authorList>
            <consortium name="The Broad Institute Genomics Platform"/>
            <consortium name="The Broad Institute Genome Sequencing Center for Infectious Disease"/>
            <person name="Wu L."/>
            <person name="Ma J."/>
        </authorList>
    </citation>
    <scope>NUCLEOTIDE SEQUENCE [LARGE SCALE GENOMIC DNA]</scope>
    <source>
        <strain evidence="2">CGMCC 4.7198</strain>
    </source>
</reference>
<keyword evidence="2" id="KW-1185">Reference proteome</keyword>
<dbReference type="PANTHER" id="PTHR30363">
    <property type="entry name" value="HTH-TYPE TRANSCRIPTIONAL REGULATOR SRLR-RELATED"/>
    <property type="match status" value="1"/>
</dbReference>
<evidence type="ECO:0000313" key="1">
    <source>
        <dbReference type="EMBL" id="MFC6149434.1"/>
    </source>
</evidence>
<dbReference type="InterPro" id="IPR036390">
    <property type="entry name" value="WH_DNA-bd_sf"/>
</dbReference>
<comment type="caution">
    <text evidence="1">The sequence shown here is derived from an EMBL/GenBank/DDBJ whole genome shotgun (WGS) entry which is preliminary data.</text>
</comment>
<dbReference type="CDD" id="cd00090">
    <property type="entry name" value="HTH_ARSR"/>
    <property type="match status" value="1"/>
</dbReference>
<dbReference type="InterPro" id="IPR050313">
    <property type="entry name" value="Carb_Metab_HTH_regulators"/>
</dbReference>
<name>A0ABW1QJ27_9ACTN</name>
<evidence type="ECO:0000313" key="2">
    <source>
        <dbReference type="Proteomes" id="UP001596097"/>
    </source>
</evidence>
<dbReference type="PANTHER" id="PTHR30363:SF28">
    <property type="entry name" value="TRANSCRIPTIONAL REGULATORY PROTEIN-RELATED"/>
    <property type="match status" value="1"/>
</dbReference>
<dbReference type="InterPro" id="IPR036388">
    <property type="entry name" value="WH-like_DNA-bd_sf"/>
</dbReference>
<dbReference type="Proteomes" id="UP001596097">
    <property type="component" value="Unassembled WGS sequence"/>
</dbReference>
<gene>
    <name evidence="1" type="ORF">ACFPYK_08515</name>
</gene>
<sequence length="234" mass="25399">MKNNRVLPDESSTRQRVVRSIMLEGPSTAAQLAERLDLTPAAVRRHLDALSEEGLVEVATDRTRGQRRGRGRPAKAFALADAGREAFEQDYDDLAVGAMRFLAETVGDEAVVAFARRRASELERRYLPVIDVPAEDRADALADALAEDGFAASTRQAPGGTQLCQHHCPVAHVAAEFPELCEAETEAFARMLGHHVQRLATIAHGDGVCTTYVPDSPPSLATNTALTTDERTTR</sequence>
<dbReference type="EMBL" id="JBHSQL010000006">
    <property type="protein sequence ID" value="MFC6149434.1"/>
    <property type="molecule type" value="Genomic_DNA"/>
</dbReference>
<dbReference type="RefSeq" id="WP_228553004.1">
    <property type="nucleotide sequence ID" value="NZ_JBHSQL010000006.1"/>
</dbReference>
<dbReference type="InterPro" id="IPR011991">
    <property type="entry name" value="ArsR-like_HTH"/>
</dbReference>
<dbReference type="Gene3D" id="1.10.10.10">
    <property type="entry name" value="Winged helix-like DNA-binding domain superfamily/Winged helix DNA-binding domain"/>
    <property type="match status" value="1"/>
</dbReference>